<evidence type="ECO:0000313" key="2">
    <source>
        <dbReference type="Proteomes" id="UP000784294"/>
    </source>
</evidence>
<dbReference type="Proteomes" id="UP000784294">
    <property type="component" value="Unassembled WGS sequence"/>
</dbReference>
<dbReference type="AlphaFoldDB" id="A0A448X3X0"/>
<protein>
    <submittedName>
        <fullName evidence="1">Uncharacterized protein</fullName>
    </submittedName>
</protein>
<reference evidence="1" key="1">
    <citation type="submission" date="2018-11" db="EMBL/GenBank/DDBJ databases">
        <authorList>
            <consortium name="Pathogen Informatics"/>
        </authorList>
    </citation>
    <scope>NUCLEOTIDE SEQUENCE</scope>
</reference>
<evidence type="ECO:0000313" key="1">
    <source>
        <dbReference type="EMBL" id="VEL27423.1"/>
    </source>
</evidence>
<proteinExistence type="predicted"/>
<accession>A0A448X3X0</accession>
<organism evidence="1 2">
    <name type="scientific">Protopolystoma xenopodis</name>
    <dbReference type="NCBI Taxonomy" id="117903"/>
    <lineage>
        <taxon>Eukaryota</taxon>
        <taxon>Metazoa</taxon>
        <taxon>Spiralia</taxon>
        <taxon>Lophotrochozoa</taxon>
        <taxon>Platyhelminthes</taxon>
        <taxon>Monogenea</taxon>
        <taxon>Polyopisthocotylea</taxon>
        <taxon>Polystomatidea</taxon>
        <taxon>Polystomatidae</taxon>
        <taxon>Protopolystoma</taxon>
    </lineage>
</organism>
<comment type="caution">
    <text evidence="1">The sequence shown here is derived from an EMBL/GenBank/DDBJ whole genome shotgun (WGS) entry which is preliminary data.</text>
</comment>
<dbReference type="EMBL" id="CAAALY010087150">
    <property type="protein sequence ID" value="VEL27423.1"/>
    <property type="molecule type" value="Genomic_DNA"/>
</dbReference>
<sequence length="82" mass="9526">MLEQPGWAHVIKTGLNRSRLVAVASLGWLDEQVRSSKRRNSTEGMQLSMRYARRQVILRQHVLLRRGWTSKMPGILFFNGTF</sequence>
<name>A0A448X3X0_9PLAT</name>
<gene>
    <name evidence="1" type="ORF">PXEA_LOCUS20863</name>
</gene>
<keyword evidence="2" id="KW-1185">Reference proteome</keyword>